<dbReference type="AlphaFoldDB" id="A0A9K3PA48"/>
<protein>
    <submittedName>
        <fullName evidence="2">Uncharacterized protein</fullName>
    </submittedName>
</protein>
<reference evidence="2" key="2">
    <citation type="submission" date="2021-04" db="EMBL/GenBank/DDBJ databases">
        <authorList>
            <person name="Podell S."/>
        </authorList>
    </citation>
    <scope>NUCLEOTIDE SEQUENCE</scope>
    <source>
        <strain evidence="2">Hildebrandi</strain>
    </source>
</reference>
<gene>
    <name evidence="2" type="ORF">IV203_020374</name>
</gene>
<keyword evidence="3" id="KW-1185">Reference proteome</keyword>
<organism evidence="2 3">
    <name type="scientific">Nitzschia inconspicua</name>
    <dbReference type="NCBI Taxonomy" id="303405"/>
    <lineage>
        <taxon>Eukaryota</taxon>
        <taxon>Sar</taxon>
        <taxon>Stramenopiles</taxon>
        <taxon>Ochrophyta</taxon>
        <taxon>Bacillariophyta</taxon>
        <taxon>Bacillariophyceae</taxon>
        <taxon>Bacillariophycidae</taxon>
        <taxon>Bacillariales</taxon>
        <taxon>Bacillariaceae</taxon>
        <taxon>Nitzschia</taxon>
    </lineage>
</organism>
<dbReference type="EMBL" id="JAGRRH010000039">
    <property type="protein sequence ID" value="KAG7339221.1"/>
    <property type="molecule type" value="Genomic_DNA"/>
</dbReference>
<proteinExistence type="predicted"/>
<accession>A0A9K3PA48</accession>
<dbReference type="Proteomes" id="UP000693970">
    <property type="component" value="Unassembled WGS sequence"/>
</dbReference>
<evidence type="ECO:0000313" key="2">
    <source>
        <dbReference type="EMBL" id="KAG7339221.1"/>
    </source>
</evidence>
<reference evidence="2" key="1">
    <citation type="journal article" date="2021" name="Sci. Rep.">
        <title>Diploid genomic architecture of Nitzschia inconspicua, an elite biomass production diatom.</title>
        <authorList>
            <person name="Oliver A."/>
            <person name="Podell S."/>
            <person name="Pinowska A."/>
            <person name="Traller J.C."/>
            <person name="Smith S.R."/>
            <person name="McClure R."/>
            <person name="Beliaev A."/>
            <person name="Bohutskyi P."/>
            <person name="Hill E.A."/>
            <person name="Rabines A."/>
            <person name="Zheng H."/>
            <person name="Allen L.Z."/>
            <person name="Kuo A."/>
            <person name="Grigoriev I.V."/>
            <person name="Allen A.E."/>
            <person name="Hazlebeck D."/>
            <person name="Allen E.E."/>
        </authorList>
    </citation>
    <scope>NUCLEOTIDE SEQUENCE</scope>
    <source>
        <strain evidence="2">Hildebrandi</strain>
    </source>
</reference>
<comment type="caution">
    <text evidence="2">The sequence shown here is derived from an EMBL/GenBank/DDBJ whole genome shotgun (WGS) entry which is preliminary data.</text>
</comment>
<evidence type="ECO:0000313" key="3">
    <source>
        <dbReference type="Proteomes" id="UP000693970"/>
    </source>
</evidence>
<feature type="region of interest" description="Disordered" evidence="1">
    <location>
        <begin position="1"/>
        <end position="23"/>
    </location>
</feature>
<name>A0A9K3PA48_9STRA</name>
<sequence>MAPTTATTMNGSKLSHQQTTSQHSLLDVVRSGCNTTTTAAAAAAAAAPLPKQLICSKGGGLRRRRSSSSSVDRKVLLRQPVAAKHKYNCGSNNKNHSISLLLLPPAPPLGTSPQAKRGLIGSSRSTMLRRSPLFQETEMIMWKTIGASNETWQQENKDRIQTTQLHNNYNKYTNTNATMRVRNALLPNLSPQFMDLLAREDFSSIMSFRTINVEDPELTNNNTQKTTTTSTTSSTTTILATTMHHHPPCIEMIRCRRTEESSSLFQFRPHQTISRAIIATSTS</sequence>
<evidence type="ECO:0000256" key="1">
    <source>
        <dbReference type="SAM" id="MobiDB-lite"/>
    </source>
</evidence>